<accession>A0A8H7PK40</accession>
<keyword evidence="2" id="KW-0560">Oxidoreductase</keyword>
<evidence type="ECO:0000313" key="5">
    <source>
        <dbReference type="Proteomes" id="UP000612746"/>
    </source>
</evidence>
<evidence type="ECO:0000313" key="4">
    <source>
        <dbReference type="EMBL" id="KAG2175318.1"/>
    </source>
</evidence>
<dbReference type="PANTHER" id="PTHR24320:SF283">
    <property type="entry name" value="RETINOL DEHYDROGENASE 11"/>
    <property type="match status" value="1"/>
</dbReference>
<proteinExistence type="inferred from homology"/>
<evidence type="ECO:0000256" key="2">
    <source>
        <dbReference type="ARBA" id="ARBA00023002"/>
    </source>
</evidence>
<organism evidence="4 5">
    <name type="scientific">Umbelopsis vinacea</name>
    <dbReference type="NCBI Taxonomy" id="44442"/>
    <lineage>
        <taxon>Eukaryota</taxon>
        <taxon>Fungi</taxon>
        <taxon>Fungi incertae sedis</taxon>
        <taxon>Mucoromycota</taxon>
        <taxon>Mucoromycotina</taxon>
        <taxon>Umbelopsidomycetes</taxon>
        <taxon>Umbelopsidales</taxon>
        <taxon>Umbelopsidaceae</taxon>
        <taxon>Umbelopsis</taxon>
    </lineage>
</organism>
<dbReference type="PRINTS" id="PR00080">
    <property type="entry name" value="SDRFAMILY"/>
</dbReference>
<dbReference type="EMBL" id="JAEPRA010000015">
    <property type="protein sequence ID" value="KAG2175318.1"/>
    <property type="molecule type" value="Genomic_DNA"/>
</dbReference>
<dbReference type="Gene3D" id="3.40.50.720">
    <property type="entry name" value="NAD(P)-binding Rossmann-like Domain"/>
    <property type="match status" value="1"/>
</dbReference>
<protein>
    <recommendedName>
        <fullName evidence="6">Short-chain dehydrogenase</fullName>
    </recommendedName>
</protein>
<evidence type="ECO:0000256" key="1">
    <source>
        <dbReference type="ARBA" id="ARBA00006484"/>
    </source>
</evidence>
<dbReference type="PANTHER" id="PTHR24320">
    <property type="entry name" value="RETINOL DEHYDROGENASE"/>
    <property type="match status" value="1"/>
</dbReference>
<keyword evidence="5" id="KW-1185">Reference proteome</keyword>
<sequence length="320" mass="34671">MSSNKDFGFSTEADEVATYFEQEIRGKTVLITGCTLGGLGFEAARVVSKHHAGLVILAGRKQEAIDEAIQKIKAEAPSANLRSLVVDLASLESVRHAAAEVNTYPEVIDVLINNAGIMASPYHTTKDGLEGQFGINHVGPFLFTNLILPKILASKTGAPRIVNVSSIGHILAPILFDDPSFDNGKSYNKWWAYGQSKTANMLFTHELAKRYKFHGLVALSLHPGGIQTNLGRDMTAADALEPVTDYQGNVIDITDFTPKTIPQGTSTHIVAAFDPSIASQSGSYLVDCQLAMDHAKPYAIDDTQADRLWKLSEKIVGQNF</sequence>
<dbReference type="Pfam" id="PF00106">
    <property type="entry name" value="adh_short"/>
    <property type="match status" value="1"/>
</dbReference>
<dbReference type="OrthoDB" id="191139at2759"/>
<dbReference type="AlphaFoldDB" id="A0A8H7PK40"/>
<comment type="caution">
    <text evidence="4">The sequence shown here is derived from an EMBL/GenBank/DDBJ whole genome shotgun (WGS) entry which is preliminary data.</text>
</comment>
<dbReference type="PRINTS" id="PR00081">
    <property type="entry name" value="GDHRDH"/>
</dbReference>
<dbReference type="CDD" id="cd05327">
    <property type="entry name" value="retinol-DH_like_SDR_c_like"/>
    <property type="match status" value="1"/>
</dbReference>
<reference evidence="4" key="1">
    <citation type="submission" date="2020-12" db="EMBL/GenBank/DDBJ databases">
        <title>Metabolic potential, ecology and presence of endohyphal bacteria is reflected in genomic diversity of Mucoromycotina.</title>
        <authorList>
            <person name="Muszewska A."/>
            <person name="Okrasinska A."/>
            <person name="Steczkiewicz K."/>
            <person name="Drgas O."/>
            <person name="Orlowska M."/>
            <person name="Perlinska-Lenart U."/>
            <person name="Aleksandrzak-Piekarczyk T."/>
            <person name="Szatraj K."/>
            <person name="Zielenkiewicz U."/>
            <person name="Pilsyk S."/>
            <person name="Malc E."/>
            <person name="Mieczkowski P."/>
            <person name="Kruszewska J.S."/>
            <person name="Biernat P."/>
            <person name="Pawlowska J."/>
        </authorList>
    </citation>
    <scope>NUCLEOTIDE SEQUENCE</scope>
    <source>
        <strain evidence="4">WA0000051536</strain>
    </source>
</reference>
<name>A0A8H7PK40_9FUNG</name>
<dbReference type="InterPro" id="IPR036291">
    <property type="entry name" value="NAD(P)-bd_dom_sf"/>
</dbReference>
<dbReference type="GO" id="GO:0016491">
    <property type="term" value="F:oxidoreductase activity"/>
    <property type="evidence" value="ECO:0007669"/>
    <property type="project" value="UniProtKB-KW"/>
</dbReference>
<dbReference type="SUPFAM" id="SSF51735">
    <property type="entry name" value="NAD(P)-binding Rossmann-fold domains"/>
    <property type="match status" value="1"/>
</dbReference>
<dbReference type="InterPro" id="IPR002347">
    <property type="entry name" value="SDR_fam"/>
</dbReference>
<comment type="similarity">
    <text evidence="1 3">Belongs to the short-chain dehydrogenases/reductases (SDR) family.</text>
</comment>
<evidence type="ECO:0008006" key="6">
    <source>
        <dbReference type="Google" id="ProtNLM"/>
    </source>
</evidence>
<evidence type="ECO:0000256" key="3">
    <source>
        <dbReference type="RuleBase" id="RU000363"/>
    </source>
</evidence>
<gene>
    <name evidence="4" type="ORF">INT44_007806</name>
</gene>
<dbReference type="Proteomes" id="UP000612746">
    <property type="component" value="Unassembled WGS sequence"/>
</dbReference>